<organism evidence="5 8">
    <name type="scientific">Teichococcus wenyumeiae</name>
    <dbReference type="NCBI Taxonomy" id="2478470"/>
    <lineage>
        <taxon>Bacteria</taxon>
        <taxon>Pseudomonadati</taxon>
        <taxon>Pseudomonadota</taxon>
        <taxon>Alphaproteobacteria</taxon>
        <taxon>Acetobacterales</taxon>
        <taxon>Roseomonadaceae</taxon>
        <taxon>Roseomonas</taxon>
    </lineage>
</organism>
<evidence type="ECO:0000259" key="4">
    <source>
        <dbReference type="Pfam" id="PF07992"/>
    </source>
</evidence>
<gene>
    <name evidence="5" type="ORF">D6Z83_23130</name>
    <name evidence="6" type="ORF">EBE87_16530</name>
</gene>
<dbReference type="OrthoDB" id="9786503at2"/>
<dbReference type="EMBL" id="RAQU01000218">
    <property type="protein sequence ID" value="RKK01794.1"/>
    <property type="molecule type" value="Genomic_DNA"/>
</dbReference>
<dbReference type="RefSeq" id="WP_120640549.1">
    <property type="nucleotide sequence ID" value="NZ_RAQU01000218.1"/>
</dbReference>
<comment type="caution">
    <text evidence="5">The sequence shown here is derived from an EMBL/GenBank/DDBJ whole genome shotgun (WGS) entry which is preliminary data.</text>
</comment>
<dbReference type="Proteomes" id="UP000278036">
    <property type="component" value="Unassembled WGS sequence"/>
</dbReference>
<proteinExistence type="predicted"/>
<dbReference type="EMBL" id="RFLX01000012">
    <property type="protein sequence ID" value="RMI20406.1"/>
    <property type="molecule type" value="Genomic_DNA"/>
</dbReference>
<evidence type="ECO:0000313" key="5">
    <source>
        <dbReference type="EMBL" id="RKK01794.1"/>
    </source>
</evidence>
<dbReference type="Proteomes" id="UP000274097">
    <property type="component" value="Unassembled WGS sequence"/>
</dbReference>
<dbReference type="PRINTS" id="PR00368">
    <property type="entry name" value="FADPNR"/>
</dbReference>
<name>A0A3A9JE59_9PROT</name>
<evidence type="ECO:0000256" key="3">
    <source>
        <dbReference type="ARBA" id="ARBA00023002"/>
    </source>
</evidence>
<dbReference type="InterPro" id="IPR036188">
    <property type="entry name" value="FAD/NAD-bd_sf"/>
</dbReference>
<protein>
    <recommendedName>
        <fullName evidence="1">Thioredoxin reductase</fullName>
    </recommendedName>
</protein>
<dbReference type="InterPro" id="IPR050097">
    <property type="entry name" value="Ferredoxin-NADP_redctase_2"/>
</dbReference>
<dbReference type="PANTHER" id="PTHR48105">
    <property type="entry name" value="THIOREDOXIN REDUCTASE 1-RELATED-RELATED"/>
    <property type="match status" value="1"/>
</dbReference>
<dbReference type="AlphaFoldDB" id="A0A3A9JE59"/>
<evidence type="ECO:0000313" key="8">
    <source>
        <dbReference type="Proteomes" id="UP000278036"/>
    </source>
</evidence>
<reference evidence="5 8" key="1">
    <citation type="submission" date="2018-09" db="EMBL/GenBank/DDBJ databases">
        <title>Roseomonas sp. nov., isolated from feces of Tibetan antelopes in the Qinghai-Tibet plateau, China.</title>
        <authorList>
            <person name="Tian Z."/>
        </authorList>
    </citation>
    <scope>NUCLEOTIDE SEQUENCE [LARGE SCALE GENOMIC DNA]</scope>
    <source>
        <strain evidence="6 7">Z23</strain>
        <strain evidence="5 8">Z24</strain>
    </source>
</reference>
<keyword evidence="7" id="KW-1185">Reference proteome</keyword>
<dbReference type="PRINTS" id="PR00469">
    <property type="entry name" value="PNDRDTASEII"/>
</dbReference>
<dbReference type="Gene3D" id="3.50.50.60">
    <property type="entry name" value="FAD/NAD(P)-binding domain"/>
    <property type="match status" value="2"/>
</dbReference>
<dbReference type="GO" id="GO:0016491">
    <property type="term" value="F:oxidoreductase activity"/>
    <property type="evidence" value="ECO:0007669"/>
    <property type="project" value="UniProtKB-KW"/>
</dbReference>
<evidence type="ECO:0000256" key="2">
    <source>
        <dbReference type="ARBA" id="ARBA00022630"/>
    </source>
</evidence>
<evidence type="ECO:0000313" key="6">
    <source>
        <dbReference type="EMBL" id="RMI20406.1"/>
    </source>
</evidence>
<accession>A0A3A9JE59</accession>
<evidence type="ECO:0000313" key="7">
    <source>
        <dbReference type="Proteomes" id="UP000274097"/>
    </source>
</evidence>
<dbReference type="InParanoid" id="A0A3A9JE59"/>
<dbReference type="InterPro" id="IPR023753">
    <property type="entry name" value="FAD/NAD-binding_dom"/>
</dbReference>
<keyword evidence="3" id="KW-0560">Oxidoreductase</keyword>
<dbReference type="SUPFAM" id="SSF51905">
    <property type="entry name" value="FAD/NAD(P)-binding domain"/>
    <property type="match status" value="1"/>
</dbReference>
<evidence type="ECO:0000256" key="1">
    <source>
        <dbReference type="ARBA" id="ARBA00018719"/>
    </source>
</evidence>
<sequence>MDEVNEGGAWDAVIVGGGPAGLSAALLLGRARRRVLLCDSGTYRNAPSHAMHGFLSRDGIDPAEFRARAHEELATYPGIRLLPAEVLEAERKEQGFTVSLRQHSRPVQARTLLLATGLVDALPDLPGLSEVYGRDAWHCPYCDGFENADRVLAIYGQGMLGVRLALELRGWSQNLTLCTNGLPLAARERRHLAPLGIGLREEALAGLEIAEGRLRGMRFAGGEVLPVEGLFLAMPTHQRSALGQRLGCQLTKTGSLRADKHGATEVPGLFVAGDASPSLQMAIVAAAQGTVAAFTLNNELLRQDLSARRRRPAKPG</sequence>
<keyword evidence="2" id="KW-0285">Flavoprotein</keyword>
<feature type="domain" description="FAD/NAD(P)-binding" evidence="4">
    <location>
        <begin position="11"/>
        <end position="289"/>
    </location>
</feature>
<dbReference type="Pfam" id="PF07992">
    <property type="entry name" value="Pyr_redox_2"/>
    <property type="match status" value="1"/>
</dbReference>